<evidence type="ECO:0000256" key="1">
    <source>
        <dbReference type="SAM" id="MobiDB-lite"/>
    </source>
</evidence>
<reference evidence="2" key="1">
    <citation type="journal article" date="2014" name="Front. Microbiol.">
        <title>High frequency of phylogenetically diverse reductive dehalogenase-homologous genes in deep subseafloor sedimentary metagenomes.</title>
        <authorList>
            <person name="Kawai M."/>
            <person name="Futagami T."/>
            <person name="Toyoda A."/>
            <person name="Takaki Y."/>
            <person name="Nishi S."/>
            <person name="Hori S."/>
            <person name="Arai W."/>
            <person name="Tsubouchi T."/>
            <person name="Morono Y."/>
            <person name="Uchiyama I."/>
            <person name="Ito T."/>
            <person name="Fujiyama A."/>
            <person name="Inagaki F."/>
            <person name="Takami H."/>
        </authorList>
    </citation>
    <scope>NUCLEOTIDE SEQUENCE</scope>
    <source>
        <strain evidence="2">Expedition CK06-06</strain>
    </source>
</reference>
<dbReference type="AlphaFoldDB" id="X1QPV2"/>
<name>X1QPV2_9ZZZZ</name>
<feature type="compositionally biased region" description="Basic and acidic residues" evidence="1">
    <location>
        <begin position="43"/>
        <end position="56"/>
    </location>
</feature>
<evidence type="ECO:0008006" key="3">
    <source>
        <dbReference type="Google" id="ProtNLM"/>
    </source>
</evidence>
<sequence length="383" mass="42930">MSNIVHARAPVKKKSLQVSLGGRGCRPSTCIDYTPSSPVGGLRQEKNPPENADIRDVGGGLPEASEKRAGRALDSFIKRHGKERALLPVHRGALEAFGFAALEAVAGCKKDVLLFRCEKCGWATIVPSGCKLRFCPICLQSDVADFYVDRLPVVSNFESPSHLVLSGPNVRQGELRWAVGELQKGLYRLKRSGVWQKKVPRAFVAWGLTWNAQAQSWNHHLHAIIDAPWVPRGKLMEAARRAFRLELPPNLYVKRARGDPRGLWDEVFKGSQGDAAALMELDAVLVGEARVAFHRRYRWWFLGDYPPAVRQGDDLPIEHLEYLRARHHCECALCRNPVSSSDWFKTSGPNRAPDLRAREIGGFREVSQGEHLERMALEEKNRP</sequence>
<organism evidence="2">
    <name type="scientific">marine sediment metagenome</name>
    <dbReference type="NCBI Taxonomy" id="412755"/>
    <lineage>
        <taxon>unclassified sequences</taxon>
        <taxon>metagenomes</taxon>
        <taxon>ecological metagenomes</taxon>
    </lineage>
</organism>
<dbReference type="EMBL" id="BARW01002315">
    <property type="protein sequence ID" value="GAI70283.1"/>
    <property type="molecule type" value="Genomic_DNA"/>
</dbReference>
<accession>X1QPV2</accession>
<comment type="caution">
    <text evidence="2">The sequence shown here is derived from an EMBL/GenBank/DDBJ whole genome shotgun (WGS) entry which is preliminary data.</text>
</comment>
<protein>
    <recommendedName>
        <fullName evidence="3">Transposase zinc-binding domain-containing protein</fullName>
    </recommendedName>
</protein>
<feature type="region of interest" description="Disordered" evidence="1">
    <location>
        <begin position="36"/>
        <end position="66"/>
    </location>
</feature>
<feature type="non-terminal residue" evidence="2">
    <location>
        <position position="383"/>
    </location>
</feature>
<evidence type="ECO:0000313" key="2">
    <source>
        <dbReference type="EMBL" id="GAI70283.1"/>
    </source>
</evidence>
<proteinExistence type="predicted"/>
<gene>
    <name evidence="2" type="ORF">S12H4_06550</name>
</gene>